<evidence type="ECO:0000313" key="1">
    <source>
        <dbReference type="EMBL" id="MFO3716111.1"/>
    </source>
</evidence>
<evidence type="ECO:0000313" key="2">
    <source>
        <dbReference type="Proteomes" id="UP001638015"/>
    </source>
</evidence>
<gene>
    <name evidence="1" type="ORF">ACCQ40_04830</name>
</gene>
<comment type="caution">
    <text evidence="1">The sequence shown here is derived from an EMBL/GenBank/DDBJ whole genome shotgun (WGS) entry which is preliminary data.</text>
</comment>
<organism evidence="1 2">
    <name type="scientific">Anaerococcus cruorum</name>
    <dbReference type="NCBI Taxonomy" id="3115617"/>
    <lineage>
        <taxon>Bacteria</taxon>
        <taxon>Bacillati</taxon>
        <taxon>Bacillota</taxon>
        <taxon>Tissierellia</taxon>
        <taxon>Tissierellales</taxon>
        <taxon>Peptoniphilaceae</taxon>
        <taxon>Anaerococcus</taxon>
    </lineage>
</organism>
<proteinExistence type="predicted"/>
<dbReference type="Proteomes" id="UP001638015">
    <property type="component" value="Unassembled WGS sequence"/>
</dbReference>
<dbReference type="Gene3D" id="1.10.10.1400">
    <property type="entry name" value="Terminase, small subunit, N-terminal DNA-binding domain, HTH motif"/>
    <property type="match status" value="1"/>
</dbReference>
<protein>
    <recommendedName>
        <fullName evidence="3">Terminase small subunit</fullName>
    </recommendedName>
</protein>
<sequence length="172" mass="20170">MAITNQQEKFIEEIIKGKSYSDAYRSAYPKSKKWKNQSVASKAYQLRTKSEVSKRIEELREIKRAEFEEHFIYDPAESQKMTYNAMKLSYQDMQINGIRTANTQLFLGARKDLEDREEARISREAYQSLEIKKREVQIAKLQAEIDKIKGIAEEIEDLSEIEEEIYGGIDEE</sequence>
<dbReference type="EMBL" id="JBGMEH010000006">
    <property type="protein sequence ID" value="MFO3716111.1"/>
    <property type="molecule type" value="Genomic_DNA"/>
</dbReference>
<name>A0ABW9MWC3_9FIRM</name>
<keyword evidence="2" id="KW-1185">Reference proteome</keyword>
<accession>A0ABW9MWC3</accession>
<dbReference type="RefSeq" id="WP_410032845.1">
    <property type="nucleotide sequence ID" value="NZ_JBGMEH010000006.1"/>
</dbReference>
<dbReference type="InterPro" id="IPR038713">
    <property type="entry name" value="Terminase_Gp1_N_sf"/>
</dbReference>
<evidence type="ECO:0008006" key="3">
    <source>
        <dbReference type="Google" id="ProtNLM"/>
    </source>
</evidence>
<reference evidence="1 2" key="1">
    <citation type="journal article" date="2025" name="Anaerobe">
        <title>Description of Anaerococcus kampingiae sp. nov., Anaerococcus groningensis sp. nov., Anaerococcus martiniensis sp. nov., and Anaerococcus cruorum sp. nov., isolated from human clinical specimens.</title>
        <authorList>
            <person name="Boiten K.E."/>
            <person name="Meijer J."/>
            <person name="van Wezel E.M."/>
            <person name="Veloo A.C.M."/>
        </authorList>
    </citation>
    <scope>NUCLEOTIDE SEQUENCE [LARGE SCALE GENOMIC DNA]</scope>
    <source>
        <strain evidence="1 2">ENR1039</strain>
    </source>
</reference>